<proteinExistence type="predicted"/>
<accession>A0A7K1UIK6</accession>
<dbReference type="PANTHER" id="PTHR22916">
    <property type="entry name" value="GLYCOSYLTRANSFERASE"/>
    <property type="match status" value="1"/>
</dbReference>
<gene>
    <name evidence="2" type="ORF">GNZ21_07660</name>
</gene>
<dbReference type="PANTHER" id="PTHR22916:SF3">
    <property type="entry name" value="UDP-GLCNAC:BETAGAL BETA-1,3-N-ACETYLGLUCOSAMINYLTRANSFERASE-LIKE PROTEIN 1"/>
    <property type="match status" value="1"/>
</dbReference>
<keyword evidence="3" id="KW-1185">Reference proteome</keyword>
<name>A0A7K1UIK6_9MICC</name>
<protein>
    <submittedName>
        <fullName evidence="2">Glycosyltransferase</fullName>
    </submittedName>
</protein>
<evidence type="ECO:0000259" key="1">
    <source>
        <dbReference type="Pfam" id="PF00535"/>
    </source>
</evidence>
<organism evidence="2 3">
    <name type="scientific">Nesterenkonia alkaliphila</name>
    <dbReference type="NCBI Taxonomy" id="1463631"/>
    <lineage>
        <taxon>Bacteria</taxon>
        <taxon>Bacillati</taxon>
        <taxon>Actinomycetota</taxon>
        <taxon>Actinomycetes</taxon>
        <taxon>Micrococcales</taxon>
        <taxon>Micrococcaceae</taxon>
        <taxon>Nesterenkonia</taxon>
    </lineage>
</organism>
<sequence>MRLYRASLEGLQSNQRLLQYYAGLGRLQPTALERTALRAESVHMREILAYRATEGRTTYTALVQHVLQGETLEELSNYEAVASLAWVVALQNSEQEDTAVAVGLLEYVLPRWPRDQVPDYRYHRLLAELYFEQGNTTALNSLLTEFPGVRRYFHGYIPVDAQNPFAGSRPARQRSFEKWLNGFNRMFTENGLMPVHLSDGPEEPFNRLRTDYGPTVGERGPRVSVIMTSYKPVREDIIQSARCILNQTWADLELLVVDDASPDEYGPILDDLENLDPRVKLIRLEANGGTYRARNAALEHATGEFITGQDADDWSHPQRIETQVKQLLRHPGTPGNQVYTVNISSELVRIRRGYHPFIPSAPTLMVRAEIMQELGGYLPARKAADNELRGRVAAYAGATIEVIRLPLILMRILPDSLSRADFRPGWQHPARRAFWSAYRTWHRSAPREELRAGGNERFPIHVPARFTRPPAEQLSTDVVFLADLCGDGGLQSSLVDEIQALKSSGLSIGVMHMENAQHLATGARRYHRPVQEMVSAGEILHVLPDEEFHQVGLLVVRSPEILQFMPRGSSAFTPGHLWTVAERPPEEEPVTYLPEACAQHAEEFFGTRPQWAATSTEVRERLHERLPAEDVRQQPYLAPFRPAPYRAPRRRPRSLRPVIGGWAGPLPEEWPNDPSEAELLWPTDGSAEVRLYGDAAPAARILFGHQLPAEWVAFPPEETHRWAYYRSLDFLVHYPSYPVFAPERPVLEALASGLVTILPPRHRPLYGEAAVYAEPAEVPHIVQEYWNDRQLYSAQSQRAAGFSAFHGEEEYVRMMARAVQQGSLQNQEAPA</sequence>
<dbReference type="EMBL" id="WRPM01000051">
    <property type="protein sequence ID" value="MVT26234.1"/>
    <property type="molecule type" value="Genomic_DNA"/>
</dbReference>
<dbReference type="RefSeq" id="WP_157322964.1">
    <property type="nucleotide sequence ID" value="NZ_BMFX01000006.1"/>
</dbReference>
<reference evidence="2 3" key="1">
    <citation type="submission" date="2019-12" db="EMBL/GenBank/DDBJ databases">
        <title>Nesterenkonia muleiensis sp. nov., a novel actinobacterium isolated from sap of Populus euphratica.</title>
        <authorList>
            <person name="Wang R."/>
        </authorList>
    </citation>
    <scope>NUCLEOTIDE SEQUENCE [LARGE SCALE GENOMIC DNA]</scope>
    <source>
        <strain evidence="2 3">F10</strain>
    </source>
</reference>
<comment type="caution">
    <text evidence="2">The sequence shown here is derived from an EMBL/GenBank/DDBJ whole genome shotgun (WGS) entry which is preliminary data.</text>
</comment>
<dbReference type="AlphaFoldDB" id="A0A7K1UIK6"/>
<dbReference type="InterPro" id="IPR029044">
    <property type="entry name" value="Nucleotide-diphossugar_trans"/>
</dbReference>
<dbReference type="CDD" id="cd00761">
    <property type="entry name" value="Glyco_tranf_GTA_type"/>
    <property type="match status" value="1"/>
</dbReference>
<evidence type="ECO:0000313" key="2">
    <source>
        <dbReference type="EMBL" id="MVT26234.1"/>
    </source>
</evidence>
<evidence type="ECO:0000313" key="3">
    <source>
        <dbReference type="Proteomes" id="UP000460157"/>
    </source>
</evidence>
<dbReference type="OrthoDB" id="8549922at2"/>
<feature type="domain" description="Glycosyltransferase 2-like" evidence="1">
    <location>
        <begin position="224"/>
        <end position="331"/>
    </location>
</feature>
<dbReference type="GO" id="GO:0016758">
    <property type="term" value="F:hexosyltransferase activity"/>
    <property type="evidence" value="ECO:0007669"/>
    <property type="project" value="UniProtKB-ARBA"/>
</dbReference>
<dbReference type="Proteomes" id="UP000460157">
    <property type="component" value="Unassembled WGS sequence"/>
</dbReference>
<dbReference type="SUPFAM" id="SSF53448">
    <property type="entry name" value="Nucleotide-diphospho-sugar transferases"/>
    <property type="match status" value="1"/>
</dbReference>
<dbReference type="Gene3D" id="3.90.550.10">
    <property type="entry name" value="Spore Coat Polysaccharide Biosynthesis Protein SpsA, Chain A"/>
    <property type="match status" value="1"/>
</dbReference>
<keyword evidence="2" id="KW-0808">Transferase</keyword>
<dbReference type="Pfam" id="PF00535">
    <property type="entry name" value="Glycos_transf_2"/>
    <property type="match status" value="1"/>
</dbReference>
<dbReference type="InterPro" id="IPR001173">
    <property type="entry name" value="Glyco_trans_2-like"/>
</dbReference>